<evidence type="ECO:0000313" key="2">
    <source>
        <dbReference type="Proteomes" id="UP000076586"/>
    </source>
</evidence>
<gene>
    <name evidence="1" type="ORF">PJIAN_4165</name>
</gene>
<reference evidence="2" key="1">
    <citation type="submission" date="2016-04" db="EMBL/GenBank/DDBJ databases">
        <title>Draft genome sequence of Paludibacter jiangxiensis strain NM7.</title>
        <authorList>
            <person name="Qiu Y."/>
            <person name="Matsuura N."/>
            <person name="Ohashi A."/>
            <person name="Tourlousse M.D."/>
            <person name="Sekiguchi Y."/>
        </authorList>
    </citation>
    <scope>NUCLEOTIDE SEQUENCE [LARGE SCALE GENOMIC DNA]</scope>
    <source>
        <strain evidence="2">NM7</strain>
    </source>
</reference>
<dbReference type="EMBL" id="BDCR01000004">
    <property type="protein sequence ID" value="GAT63626.1"/>
    <property type="molecule type" value="Genomic_DNA"/>
</dbReference>
<dbReference type="Proteomes" id="UP000076586">
    <property type="component" value="Unassembled WGS sequence"/>
</dbReference>
<proteinExistence type="predicted"/>
<protein>
    <submittedName>
        <fullName evidence="1">Uncharacterized protein</fullName>
    </submittedName>
</protein>
<reference evidence="2" key="2">
    <citation type="journal article" date="2017" name="Genome Announc.">
        <title>Draft genome sequence of Paludibacter jiangxiensis NM7(T), a propionate-producing fermentative bacterium.</title>
        <authorList>
            <person name="Qiu Y.-L."/>
            <person name="Tourlousse D.M."/>
            <person name="Matsuura N."/>
            <person name="Ohashi A."/>
            <person name="Sekiguchi Y."/>
        </authorList>
    </citation>
    <scope>NUCLEOTIDE SEQUENCE [LARGE SCALE GENOMIC DNA]</scope>
    <source>
        <strain evidence="2">NM7</strain>
    </source>
</reference>
<organism evidence="1 2">
    <name type="scientific">Paludibacter jiangxiensis</name>
    <dbReference type="NCBI Taxonomy" id="681398"/>
    <lineage>
        <taxon>Bacteria</taxon>
        <taxon>Pseudomonadati</taxon>
        <taxon>Bacteroidota</taxon>
        <taxon>Bacteroidia</taxon>
        <taxon>Bacteroidales</taxon>
        <taxon>Paludibacteraceae</taxon>
        <taxon>Paludibacter</taxon>
    </lineage>
</organism>
<sequence>MYLYQLFETITNMATIYYSQSPKTYANVESEILICFSHGRINKRAKINIFQSSKYWNITEQRINIPKVRLLNNETKVLIDDVNANNER</sequence>
<accession>A0A171AEZ8</accession>
<dbReference type="STRING" id="681398.PJIAN_4165"/>
<dbReference type="AlphaFoldDB" id="A0A171AEZ8"/>
<keyword evidence="2" id="KW-1185">Reference proteome</keyword>
<name>A0A171AEZ8_9BACT</name>
<comment type="caution">
    <text evidence="1">The sequence shown here is derived from an EMBL/GenBank/DDBJ whole genome shotgun (WGS) entry which is preliminary data.</text>
</comment>
<evidence type="ECO:0000313" key="1">
    <source>
        <dbReference type="EMBL" id="GAT63626.1"/>
    </source>
</evidence>